<organism evidence="13 14">
    <name type="scientific">Fulvitalea axinellae</name>
    <dbReference type="NCBI Taxonomy" id="1182444"/>
    <lineage>
        <taxon>Bacteria</taxon>
        <taxon>Pseudomonadati</taxon>
        <taxon>Bacteroidota</taxon>
        <taxon>Cytophagia</taxon>
        <taxon>Cytophagales</taxon>
        <taxon>Persicobacteraceae</taxon>
        <taxon>Fulvitalea</taxon>
    </lineage>
</organism>
<feature type="transmembrane region" description="Helical" evidence="12">
    <location>
        <begin position="178"/>
        <end position="195"/>
    </location>
</feature>
<dbReference type="Pfam" id="PF00474">
    <property type="entry name" value="SSF"/>
    <property type="match status" value="2"/>
</dbReference>
<dbReference type="PANTHER" id="PTHR42985:SF47">
    <property type="entry name" value="INTEGRAL MEMBRANE TRANSPORT PROTEIN"/>
    <property type="match status" value="1"/>
</dbReference>
<dbReference type="GO" id="GO:0006814">
    <property type="term" value="P:sodium ion transport"/>
    <property type="evidence" value="ECO:0007669"/>
    <property type="project" value="UniProtKB-KW"/>
</dbReference>
<gene>
    <name evidence="13" type="ORF">FUAX_10900</name>
</gene>
<keyword evidence="4" id="KW-1003">Cell membrane</keyword>
<dbReference type="PANTHER" id="PTHR42985">
    <property type="entry name" value="SODIUM-COUPLED MONOCARBOXYLATE TRANSPORTER"/>
    <property type="match status" value="1"/>
</dbReference>
<keyword evidence="6 12" id="KW-1133">Transmembrane helix</keyword>
<accession>A0AAU9CKV1</accession>
<proteinExistence type="inferred from homology"/>
<dbReference type="CDD" id="cd11494">
    <property type="entry name" value="SLC5sbd_NIS-like_u2"/>
    <property type="match status" value="1"/>
</dbReference>
<evidence type="ECO:0000313" key="14">
    <source>
        <dbReference type="Proteomes" id="UP001348817"/>
    </source>
</evidence>
<evidence type="ECO:0000313" key="13">
    <source>
        <dbReference type="EMBL" id="BDD08658.1"/>
    </source>
</evidence>
<feature type="transmembrane region" description="Helical" evidence="12">
    <location>
        <begin position="535"/>
        <end position="555"/>
    </location>
</feature>
<keyword evidence="5 12" id="KW-0812">Transmembrane</keyword>
<dbReference type="InterPro" id="IPR051163">
    <property type="entry name" value="Sodium:Solute_Symporter_SSF"/>
</dbReference>
<feature type="transmembrane region" description="Helical" evidence="12">
    <location>
        <begin position="116"/>
        <end position="138"/>
    </location>
</feature>
<name>A0AAU9CKV1_9BACT</name>
<evidence type="ECO:0000256" key="1">
    <source>
        <dbReference type="ARBA" id="ARBA00004651"/>
    </source>
</evidence>
<evidence type="ECO:0000256" key="7">
    <source>
        <dbReference type="ARBA" id="ARBA00023053"/>
    </source>
</evidence>
<dbReference type="AlphaFoldDB" id="A0AAU9CKV1"/>
<protein>
    <recommendedName>
        <fullName evidence="15">Sodium:solute symporter</fullName>
    </recommendedName>
</protein>
<evidence type="ECO:0000256" key="11">
    <source>
        <dbReference type="RuleBase" id="RU362091"/>
    </source>
</evidence>
<comment type="similarity">
    <text evidence="2 11">Belongs to the sodium:solute symporter (SSF) (TC 2.A.21) family.</text>
</comment>
<evidence type="ECO:0000256" key="12">
    <source>
        <dbReference type="SAM" id="Phobius"/>
    </source>
</evidence>
<evidence type="ECO:0000256" key="3">
    <source>
        <dbReference type="ARBA" id="ARBA00022448"/>
    </source>
</evidence>
<dbReference type="RefSeq" id="WP_338393903.1">
    <property type="nucleotide sequence ID" value="NZ_AP025314.1"/>
</dbReference>
<feature type="transmembrane region" description="Helical" evidence="12">
    <location>
        <begin position="393"/>
        <end position="416"/>
    </location>
</feature>
<evidence type="ECO:0008006" key="15">
    <source>
        <dbReference type="Google" id="ProtNLM"/>
    </source>
</evidence>
<keyword evidence="14" id="KW-1185">Reference proteome</keyword>
<feature type="transmembrane region" description="Helical" evidence="12">
    <location>
        <begin position="144"/>
        <end position="166"/>
    </location>
</feature>
<feature type="transmembrane region" description="Helical" evidence="12">
    <location>
        <begin position="512"/>
        <end position="529"/>
    </location>
</feature>
<keyword evidence="7" id="KW-0915">Sodium</keyword>
<evidence type="ECO:0000256" key="6">
    <source>
        <dbReference type="ARBA" id="ARBA00022989"/>
    </source>
</evidence>
<keyword evidence="3" id="KW-0813">Transport</keyword>
<dbReference type="InterPro" id="IPR038377">
    <property type="entry name" value="Na/Glc_symporter_sf"/>
</dbReference>
<feature type="transmembrane region" description="Helical" evidence="12">
    <location>
        <begin position="73"/>
        <end position="95"/>
    </location>
</feature>
<keyword evidence="9 12" id="KW-0472">Membrane</keyword>
<evidence type="ECO:0000256" key="2">
    <source>
        <dbReference type="ARBA" id="ARBA00006434"/>
    </source>
</evidence>
<feature type="transmembrane region" description="Helical" evidence="12">
    <location>
        <begin position="230"/>
        <end position="249"/>
    </location>
</feature>
<dbReference type="KEGG" id="fax:FUAX_10900"/>
<reference evidence="13 14" key="1">
    <citation type="submission" date="2021-12" db="EMBL/GenBank/DDBJ databases">
        <title>Genome sequencing of bacteria with rrn-lacking chromosome and rrn-plasmid.</title>
        <authorList>
            <person name="Anda M."/>
            <person name="Iwasaki W."/>
        </authorList>
    </citation>
    <scope>NUCLEOTIDE SEQUENCE [LARGE SCALE GENOMIC DNA]</scope>
    <source>
        <strain evidence="13 14">DSM 100852</strain>
    </source>
</reference>
<comment type="subcellular location">
    <subcellularLocation>
        <location evidence="1">Cell membrane</location>
        <topology evidence="1">Multi-pass membrane protein</topology>
    </subcellularLocation>
</comment>
<evidence type="ECO:0000256" key="4">
    <source>
        <dbReference type="ARBA" id="ARBA00022475"/>
    </source>
</evidence>
<feature type="transmembrane region" description="Helical" evidence="12">
    <location>
        <begin position="270"/>
        <end position="295"/>
    </location>
</feature>
<dbReference type="Gene3D" id="1.20.1730.10">
    <property type="entry name" value="Sodium/glucose cotransporter"/>
    <property type="match status" value="1"/>
</dbReference>
<dbReference type="PROSITE" id="PS50283">
    <property type="entry name" value="NA_SOLUT_SYMP_3"/>
    <property type="match status" value="1"/>
</dbReference>
<feature type="transmembrane region" description="Helical" evidence="12">
    <location>
        <begin position="43"/>
        <end position="61"/>
    </location>
</feature>
<evidence type="ECO:0000256" key="5">
    <source>
        <dbReference type="ARBA" id="ARBA00022692"/>
    </source>
</evidence>
<dbReference type="EMBL" id="AP025314">
    <property type="protein sequence ID" value="BDD08658.1"/>
    <property type="molecule type" value="Genomic_DNA"/>
</dbReference>
<dbReference type="GO" id="GO:0015293">
    <property type="term" value="F:symporter activity"/>
    <property type="evidence" value="ECO:0007669"/>
    <property type="project" value="TreeGrafter"/>
</dbReference>
<feature type="transmembrane region" description="Helical" evidence="12">
    <location>
        <begin position="483"/>
        <end position="505"/>
    </location>
</feature>
<sequence>MNALDWIVMFATLFGIVAYGTWKTYKNKSIQGYLGAKEENWSTIGLSVMATQASAITFLSTPGLGYESGLGFVQFYLGLPIAMVILCVTFLPAFYRLNVFTAYEFLENRFNPSTRTLTASLFLIQRGLAAGITIYAPSIILSTALGWDLGLTNLLVGTLVIIYTVSGGTKAVSITHKWQMSVIFLGLFIAFFILLNRVSDSLSFGEALSLAGAMNKMEALNFKLDLDSKYTIWSGLTGGFFLALSYFGTDQSQVQRYLSGKSLKESRLGLLFNGVMKIPMQFFILLTGVFLFVFYQFEKPPVYFDQATAESVRQSEKAADWEKLESRHEQLFQEKKSNVENYLSAIRAENPEALTKARQGLSASEEKIRTLRADTRSLISDANVEIRSKESDYVFIAFVMKYIPNGIIGLLLAVILSAAMSSTAGELNALGSTATVDIYQRWFKSEASEEHYIRASKVITAMWGILALIFASLAYMADNLIEAVNILGSLFYGTILGIFLVGFFVKFVKGKAVFLAALVSEIIVLALKITTDIGYLWFNAIGCVLVVVISVAIQVSAKAKNLKRS</sequence>
<dbReference type="Proteomes" id="UP001348817">
    <property type="component" value="Chromosome"/>
</dbReference>
<evidence type="ECO:0000256" key="9">
    <source>
        <dbReference type="ARBA" id="ARBA00023136"/>
    </source>
</evidence>
<dbReference type="GO" id="GO:0005886">
    <property type="term" value="C:plasma membrane"/>
    <property type="evidence" value="ECO:0007669"/>
    <property type="project" value="UniProtKB-SubCell"/>
</dbReference>
<feature type="transmembrane region" description="Helical" evidence="12">
    <location>
        <begin position="6"/>
        <end position="22"/>
    </location>
</feature>
<evidence type="ECO:0000256" key="10">
    <source>
        <dbReference type="ARBA" id="ARBA00023201"/>
    </source>
</evidence>
<keyword evidence="10" id="KW-0739">Sodium transport</keyword>
<feature type="transmembrane region" description="Helical" evidence="12">
    <location>
        <begin position="458"/>
        <end position="477"/>
    </location>
</feature>
<dbReference type="InterPro" id="IPR001734">
    <property type="entry name" value="Na/solute_symporter"/>
</dbReference>
<evidence type="ECO:0000256" key="8">
    <source>
        <dbReference type="ARBA" id="ARBA00023065"/>
    </source>
</evidence>
<keyword evidence="8" id="KW-0406">Ion transport</keyword>